<evidence type="ECO:0000313" key="2">
    <source>
        <dbReference type="EMBL" id="MPN55293.1"/>
    </source>
</evidence>
<comment type="caution">
    <text evidence="2">The sequence shown here is derived from an EMBL/GenBank/DDBJ whole genome shotgun (WGS) entry which is preliminary data.</text>
</comment>
<accession>A0A645J731</accession>
<dbReference type="EMBL" id="VSSQ01124361">
    <property type="protein sequence ID" value="MPN55293.1"/>
    <property type="molecule type" value="Genomic_DNA"/>
</dbReference>
<name>A0A645J731_9ZZZZ</name>
<feature type="transmembrane region" description="Helical" evidence="1">
    <location>
        <begin position="82"/>
        <end position="101"/>
    </location>
</feature>
<protein>
    <submittedName>
        <fullName evidence="2">Uncharacterized protein</fullName>
    </submittedName>
</protein>
<keyword evidence="1" id="KW-0472">Membrane</keyword>
<gene>
    <name evidence="2" type="ORF">SDC9_202975</name>
</gene>
<reference evidence="2" key="1">
    <citation type="submission" date="2019-08" db="EMBL/GenBank/DDBJ databases">
        <authorList>
            <person name="Kucharzyk K."/>
            <person name="Murdoch R.W."/>
            <person name="Higgins S."/>
            <person name="Loffler F."/>
        </authorList>
    </citation>
    <scope>NUCLEOTIDE SEQUENCE</scope>
</reference>
<sequence>MTRKDNAPATISLNVAGVKLGDIILVVHERADGTMEIVPGKVLANGVVEFTLARFSPVSFIRVASKDASSAQTLPKTGADAAAAPGALLLTASLVCLAFSIKPRKVMK</sequence>
<proteinExistence type="predicted"/>
<keyword evidence="1" id="KW-1133">Transmembrane helix</keyword>
<evidence type="ECO:0000256" key="1">
    <source>
        <dbReference type="SAM" id="Phobius"/>
    </source>
</evidence>
<dbReference type="AlphaFoldDB" id="A0A645J731"/>
<keyword evidence="1" id="KW-0812">Transmembrane</keyword>
<organism evidence="2">
    <name type="scientific">bioreactor metagenome</name>
    <dbReference type="NCBI Taxonomy" id="1076179"/>
    <lineage>
        <taxon>unclassified sequences</taxon>
        <taxon>metagenomes</taxon>
        <taxon>ecological metagenomes</taxon>
    </lineage>
</organism>